<dbReference type="Gene3D" id="6.10.140.2130">
    <property type="match status" value="3"/>
</dbReference>
<protein>
    <recommendedName>
        <fullName evidence="5">Phosphatase and actin regulator</fullName>
    </recommendedName>
</protein>
<dbReference type="PANTHER" id="PTHR12751:SF7">
    <property type="entry name" value="PHOSPHATASE AND ACTIN REGULATOR 3"/>
    <property type="match status" value="1"/>
</dbReference>
<feature type="region of interest" description="Disordered" evidence="6">
    <location>
        <begin position="375"/>
        <end position="424"/>
    </location>
</feature>
<evidence type="ECO:0000256" key="6">
    <source>
        <dbReference type="SAM" id="MobiDB-lite"/>
    </source>
</evidence>
<feature type="repeat" description="RPEL" evidence="4">
    <location>
        <begin position="492"/>
        <end position="517"/>
    </location>
</feature>
<sequence>MASCSTNGLEEDCVLQRGRSRSDPSSITEVRLGEAHRAELSERAFSFVGSFPYKERKTKQTNQPTAQQRQRQSPLSDGFCCLQPIIRPLCLFCAADGMDQQRALHSGCLVSGVRTPPVRRNSKLASLGRIFKPWKWRKKKNEKLKPTATNWIHKCLFCLAVEKKTAVRQKRDDLVRGNPGETETETESDLACGGNGEDPDTPTHSDGEDRDEEPVAPLASTNEDLGSDLEASTVQDVTEDSKTVGDPGQSDDGGDESVSLSDPSEEQSVGEAKVAEGKQEATAVAQPKRRASTPPPPNLPVKLLPRLGSLDGAPSVPVKKSPATLPRNFTLPKDPHGSLLRGRISTPTGSPHLGALHPQLPPSCIIEELHRALATKHRQESFQAKEARSSPKRRLDGRLSRTSSTEREPAGESESKKQSDENKENWRLDEYFSDQDSWNDSVISGTLPRRMRKELLAVKLRHRPSKQELEDRNIFPVRSDQERQEIRQQIEMKLAKRLSQRPAVEELESRNILKQRNDQTEQEERREIKQRLNRKLNQRPTVDELRDRKILIRFSDYVEVAKAQDYDRRADKPWTRLSASDKAAIRKELNEFKSNEMEVHSSSKHLTSCYHVARQRQRLMRMEECPPMSQTTQPARKLYGIWAPASVETLW</sequence>
<gene>
    <name evidence="7" type="ORF">F2P81_013119</name>
</gene>
<feature type="compositionally biased region" description="Polar residues" evidence="6">
    <location>
        <begin position="219"/>
        <end position="236"/>
    </location>
</feature>
<feature type="compositionally biased region" description="Basic and acidic residues" evidence="6">
    <location>
        <begin position="503"/>
        <end position="526"/>
    </location>
</feature>
<dbReference type="InterPro" id="IPR004018">
    <property type="entry name" value="RPEL_repeat"/>
</dbReference>
<comment type="similarity">
    <text evidence="1 5">Belongs to the phosphatase and actin regulator family.</text>
</comment>
<dbReference type="EMBL" id="VEVO01000011">
    <property type="protein sequence ID" value="KAF0035361.1"/>
    <property type="molecule type" value="Genomic_DNA"/>
</dbReference>
<comment type="subunit">
    <text evidence="5">Binds PPP1CA and actin.</text>
</comment>
<dbReference type="PANTHER" id="PTHR12751">
    <property type="entry name" value="PHOSPHATASE AND ACTIN REGULATOR PHACTR"/>
    <property type="match status" value="1"/>
</dbReference>
<dbReference type="SMART" id="SM00707">
    <property type="entry name" value="RPEL"/>
    <property type="match status" value="3"/>
</dbReference>
<dbReference type="GO" id="GO:0030036">
    <property type="term" value="P:actin cytoskeleton organization"/>
    <property type="evidence" value="ECO:0007669"/>
    <property type="project" value="TreeGrafter"/>
</dbReference>
<organism evidence="7 8">
    <name type="scientific">Scophthalmus maximus</name>
    <name type="common">Turbot</name>
    <name type="synonym">Psetta maxima</name>
    <dbReference type="NCBI Taxonomy" id="52904"/>
    <lineage>
        <taxon>Eukaryota</taxon>
        <taxon>Metazoa</taxon>
        <taxon>Chordata</taxon>
        <taxon>Craniata</taxon>
        <taxon>Vertebrata</taxon>
        <taxon>Euteleostomi</taxon>
        <taxon>Actinopterygii</taxon>
        <taxon>Neopterygii</taxon>
        <taxon>Teleostei</taxon>
        <taxon>Neoteleostei</taxon>
        <taxon>Acanthomorphata</taxon>
        <taxon>Carangaria</taxon>
        <taxon>Pleuronectiformes</taxon>
        <taxon>Pleuronectoidei</taxon>
        <taxon>Scophthalmidae</taxon>
        <taxon>Scophthalmus</taxon>
    </lineage>
</organism>
<feature type="region of interest" description="Disordered" evidence="6">
    <location>
        <begin position="172"/>
        <end position="352"/>
    </location>
</feature>
<dbReference type="Pfam" id="PF02755">
    <property type="entry name" value="RPEL"/>
    <property type="match status" value="2"/>
</dbReference>
<proteinExistence type="inferred from homology"/>
<reference evidence="7 8" key="1">
    <citation type="submission" date="2019-06" db="EMBL/GenBank/DDBJ databases">
        <title>Draft genomes of female and male turbot (Scophthalmus maximus).</title>
        <authorList>
            <person name="Xu H."/>
            <person name="Xu X.-W."/>
            <person name="Shao C."/>
            <person name="Chen S."/>
        </authorList>
    </citation>
    <scope>NUCLEOTIDE SEQUENCE [LARGE SCALE GENOMIC DNA]</scope>
    <source>
        <strain evidence="7">Ysfricsl-2016a</strain>
        <tissue evidence="7">Blood</tissue>
    </source>
</reference>
<feature type="region of interest" description="Disordered" evidence="6">
    <location>
        <begin position="498"/>
        <end position="526"/>
    </location>
</feature>
<evidence type="ECO:0000256" key="4">
    <source>
        <dbReference type="PROSITE-ProRule" id="PRU00401"/>
    </source>
</evidence>
<evidence type="ECO:0000256" key="2">
    <source>
        <dbReference type="ARBA" id="ARBA00022737"/>
    </source>
</evidence>
<name>A0A6A4SWI3_SCOMX</name>
<comment type="caution">
    <text evidence="7">The sequence shown here is derived from an EMBL/GenBank/DDBJ whole genome shotgun (WGS) entry which is preliminary data.</text>
</comment>
<evidence type="ECO:0000256" key="3">
    <source>
        <dbReference type="ARBA" id="ARBA00023203"/>
    </source>
</evidence>
<feature type="repeat" description="RPEL" evidence="4">
    <location>
        <begin position="454"/>
        <end position="479"/>
    </location>
</feature>
<dbReference type="GO" id="GO:0004864">
    <property type="term" value="F:protein phosphatase inhibitor activity"/>
    <property type="evidence" value="ECO:0007669"/>
    <property type="project" value="UniProtKB-UniRule"/>
</dbReference>
<evidence type="ECO:0000256" key="5">
    <source>
        <dbReference type="RuleBase" id="RU301113"/>
    </source>
</evidence>
<keyword evidence="3 5" id="KW-0009">Actin-binding</keyword>
<dbReference type="Proteomes" id="UP000438429">
    <property type="component" value="Unassembled WGS sequence"/>
</dbReference>
<evidence type="ECO:0000256" key="1">
    <source>
        <dbReference type="ARBA" id="ARBA00009795"/>
    </source>
</evidence>
<keyword evidence="2 5" id="KW-0677">Repeat</keyword>
<evidence type="ECO:0000313" key="7">
    <source>
        <dbReference type="EMBL" id="KAF0035361.1"/>
    </source>
</evidence>
<dbReference type="PROSITE" id="PS51073">
    <property type="entry name" value="RPEL"/>
    <property type="match status" value="3"/>
</dbReference>
<feature type="repeat" description="RPEL" evidence="4">
    <location>
        <begin position="530"/>
        <end position="555"/>
    </location>
</feature>
<evidence type="ECO:0000313" key="8">
    <source>
        <dbReference type="Proteomes" id="UP000438429"/>
    </source>
</evidence>
<dbReference type="AlphaFoldDB" id="A0A6A4SWI3"/>
<dbReference type="GO" id="GO:0003779">
    <property type="term" value="F:actin binding"/>
    <property type="evidence" value="ECO:0007669"/>
    <property type="project" value="UniProtKB-KW"/>
</dbReference>
<accession>A0A6A4SWI3</accession>